<evidence type="ECO:0000313" key="1">
    <source>
        <dbReference type="EMBL" id="NOJ25738.1"/>
    </source>
</evidence>
<protein>
    <submittedName>
        <fullName evidence="1">Uncharacterized protein</fullName>
    </submittedName>
</protein>
<comment type="caution">
    <text evidence="1">The sequence shown here is derived from an EMBL/GenBank/DDBJ whole genome shotgun (WGS) entry which is preliminary data.</text>
</comment>
<accession>A0AAP6ZUM6</accession>
<dbReference type="Proteomes" id="UP000576645">
    <property type="component" value="Unassembled WGS sequence"/>
</dbReference>
<reference evidence="1 2" key="1">
    <citation type="submission" date="2019-09" db="EMBL/GenBank/DDBJ databases">
        <title>Draft genome sequencing and comparative genomics of hatchery-associated Vibrios.</title>
        <authorList>
            <person name="Kehlet-Delgado H."/>
            <person name="Mueller R.S."/>
        </authorList>
    </citation>
    <scope>NUCLEOTIDE SEQUENCE [LARGE SCALE GENOMIC DNA]</scope>
    <source>
        <strain evidence="1 2">09-121-3</strain>
    </source>
</reference>
<organism evidence="1 2">
    <name type="scientific">Vibrio coralliilyticus</name>
    <dbReference type="NCBI Taxonomy" id="190893"/>
    <lineage>
        <taxon>Bacteria</taxon>
        <taxon>Pseudomonadati</taxon>
        <taxon>Pseudomonadota</taxon>
        <taxon>Gammaproteobacteria</taxon>
        <taxon>Vibrionales</taxon>
        <taxon>Vibrionaceae</taxon>
        <taxon>Vibrio</taxon>
    </lineage>
</organism>
<proteinExistence type="predicted"/>
<gene>
    <name evidence="1" type="ORF">F0238_23745</name>
</gene>
<sequence length="198" mass="21677">MILQPGEVKRISVARYRWLIVREASDYFFVQSDNSERTRIDAGDKLNIDELNELDLSNPRTTPTHVVYQLTEREIETTPPVNLKVADAMAVTEVRTIVNTREVSPQSFTSAAHVDIEPGQSKRLCQASASRKEIVVQNISTNECEAMLGGQTVSAVNGLSILGDRQSPGGMTLNGGGELWAFNNGSGPLKLAVLEVHN</sequence>
<evidence type="ECO:0000313" key="2">
    <source>
        <dbReference type="Proteomes" id="UP000576645"/>
    </source>
</evidence>
<dbReference type="RefSeq" id="WP_171354051.1">
    <property type="nucleotide sequence ID" value="NZ_VTXP01000020.1"/>
</dbReference>
<name>A0AAP6ZUM6_9VIBR</name>
<dbReference type="EMBL" id="VTXP01000020">
    <property type="protein sequence ID" value="NOJ25738.1"/>
    <property type="molecule type" value="Genomic_DNA"/>
</dbReference>
<dbReference type="AlphaFoldDB" id="A0AAP6ZUM6"/>